<sequence>MGTKDFFSVKALLPLLPYGNTARFDPPGGCFHLQTPSLPGLHMNNMLVQFCGGRCLDPGS</sequence>
<name>A0A165PLF0_9APHY</name>
<evidence type="ECO:0000313" key="2">
    <source>
        <dbReference type="Proteomes" id="UP000076727"/>
    </source>
</evidence>
<dbReference type="EMBL" id="KV429067">
    <property type="protein sequence ID" value="KZT68348.1"/>
    <property type="molecule type" value="Genomic_DNA"/>
</dbReference>
<proteinExistence type="predicted"/>
<dbReference type="Proteomes" id="UP000076727">
    <property type="component" value="Unassembled WGS sequence"/>
</dbReference>
<gene>
    <name evidence="1" type="ORF">DAEQUDRAFT_727921</name>
</gene>
<evidence type="ECO:0000313" key="1">
    <source>
        <dbReference type="EMBL" id="KZT68348.1"/>
    </source>
</evidence>
<reference evidence="1 2" key="1">
    <citation type="journal article" date="2016" name="Mol. Biol. Evol.">
        <title>Comparative Genomics of Early-Diverging Mushroom-Forming Fungi Provides Insights into the Origins of Lignocellulose Decay Capabilities.</title>
        <authorList>
            <person name="Nagy L.G."/>
            <person name="Riley R."/>
            <person name="Tritt A."/>
            <person name="Adam C."/>
            <person name="Daum C."/>
            <person name="Floudas D."/>
            <person name="Sun H."/>
            <person name="Yadav J.S."/>
            <person name="Pangilinan J."/>
            <person name="Larsson K.H."/>
            <person name="Matsuura K."/>
            <person name="Barry K."/>
            <person name="Labutti K."/>
            <person name="Kuo R."/>
            <person name="Ohm R.A."/>
            <person name="Bhattacharya S.S."/>
            <person name="Shirouzu T."/>
            <person name="Yoshinaga Y."/>
            <person name="Martin F.M."/>
            <person name="Grigoriev I.V."/>
            <person name="Hibbett D.S."/>
        </authorList>
    </citation>
    <scope>NUCLEOTIDE SEQUENCE [LARGE SCALE GENOMIC DNA]</scope>
    <source>
        <strain evidence="1 2">L-15889</strain>
    </source>
</reference>
<organism evidence="1 2">
    <name type="scientific">Daedalea quercina L-15889</name>
    <dbReference type="NCBI Taxonomy" id="1314783"/>
    <lineage>
        <taxon>Eukaryota</taxon>
        <taxon>Fungi</taxon>
        <taxon>Dikarya</taxon>
        <taxon>Basidiomycota</taxon>
        <taxon>Agaricomycotina</taxon>
        <taxon>Agaricomycetes</taxon>
        <taxon>Polyporales</taxon>
        <taxon>Fomitopsis</taxon>
    </lineage>
</organism>
<dbReference type="AlphaFoldDB" id="A0A165PLF0"/>
<accession>A0A165PLF0</accession>
<protein>
    <submittedName>
        <fullName evidence="1">Uncharacterized protein</fullName>
    </submittedName>
</protein>
<keyword evidence="2" id="KW-1185">Reference proteome</keyword>